<reference evidence="1 2" key="1">
    <citation type="submission" date="2024-03" db="EMBL/GenBank/DDBJ databases">
        <authorList>
            <person name="Martinez-Hernandez J."/>
        </authorList>
    </citation>
    <scope>NUCLEOTIDE SEQUENCE [LARGE SCALE GENOMIC DNA]</scope>
</reference>
<accession>A0AAV1W452</accession>
<evidence type="ECO:0000313" key="2">
    <source>
        <dbReference type="Proteomes" id="UP001497480"/>
    </source>
</evidence>
<dbReference type="EMBL" id="CAXHTB010000003">
    <property type="protein sequence ID" value="CAL0304055.1"/>
    <property type="molecule type" value="Genomic_DNA"/>
</dbReference>
<dbReference type="Proteomes" id="UP001497480">
    <property type="component" value="Unassembled WGS sequence"/>
</dbReference>
<comment type="caution">
    <text evidence="1">The sequence shown here is derived from an EMBL/GenBank/DDBJ whole genome shotgun (WGS) entry which is preliminary data.</text>
</comment>
<dbReference type="AlphaFoldDB" id="A0AAV1W452"/>
<sequence length="97" mass="10462">METKAILVSSPSFVSDSSQFTSSLVSAMEELGINNFGHCHNEAKAQVLWGPRQEGLSVTLVYKRAATTSGSQQWRDNRLDCDIACFVGLVAVPGKDA</sequence>
<name>A0AAV1W452_LUPLU</name>
<evidence type="ECO:0000313" key="1">
    <source>
        <dbReference type="EMBL" id="CAL0304055.1"/>
    </source>
</evidence>
<gene>
    <name evidence="1" type="ORF">LLUT_LOCUS5115</name>
</gene>
<proteinExistence type="predicted"/>
<keyword evidence="2" id="KW-1185">Reference proteome</keyword>
<protein>
    <submittedName>
        <fullName evidence="1">Uncharacterized protein</fullName>
    </submittedName>
</protein>
<organism evidence="1 2">
    <name type="scientific">Lupinus luteus</name>
    <name type="common">European yellow lupine</name>
    <dbReference type="NCBI Taxonomy" id="3873"/>
    <lineage>
        <taxon>Eukaryota</taxon>
        <taxon>Viridiplantae</taxon>
        <taxon>Streptophyta</taxon>
        <taxon>Embryophyta</taxon>
        <taxon>Tracheophyta</taxon>
        <taxon>Spermatophyta</taxon>
        <taxon>Magnoliopsida</taxon>
        <taxon>eudicotyledons</taxon>
        <taxon>Gunneridae</taxon>
        <taxon>Pentapetalae</taxon>
        <taxon>rosids</taxon>
        <taxon>fabids</taxon>
        <taxon>Fabales</taxon>
        <taxon>Fabaceae</taxon>
        <taxon>Papilionoideae</taxon>
        <taxon>50 kb inversion clade</taxon>
        <taxon>genistoids sensu lato</taxon>
        <taxon>core genistoids</taxon>
        <taxon>Genisteae</taxon>
        <taxon>Lupinus</taxon>
    </lineage>
</organism>